<reference evidence="6" key="2">
    <citation type="submission" date="2023-01" db="EMBL/GenBank/DDBJ databases">
        <authorList>
            <person name="Sun Q."/>
            <person name="Evtushenko L."/>
        </authorList>
    </citation>
    <scope>NUCLEOTIDE SEQUENCE</scope>
    <source>
        <strain evidence="6">VKM B-2935</strain>
    </source>
</reference>
<dbReference type="GO" id="GO:0008984">
    <property type="term" value="F:protein-glutamate methylesterase activity"/>
    <property type="evidence" value="ECO:0007669"/>
    <property type="project" value="UniProtKB-EC"/>
</dbReference>
<dbReference type="PANTHER" id="PTHR42872">
    <property type="entry name" value="PROTEIN-GLUTAMATE METHYLESTERASE/PROTEIN-GLUTAMINE GLUTAMINASE"/>
    <property type="match status" value="1"/>
</dbReference>
<comment type="caution">
    <text evidence="6">The sequence shown here is derived from an EMBL/GenBank/DDBJ whole genome shotgun (WGS) entry which is preliminary data.</text>
</comment>
<name>A0A9W6K274_9PSED</name>
<dbReference type="CDD" id="cd16433">
    <property type="entry name" value="CheB"/>
    <property type="match status" value="1"/>
</dbReference>
<organism evidence="6 7">
    <name type="scientific">Pseudomonas turukhanskensis</name>
    <dbReference type="NCBI Taxonomy" id="1806536"/>
    <lineage>
        <taxon>Bacteria</taxon>
        <taxon>Pseudomonadati</taxon>
        <taxon>Pseudomonadota</taxon>
        <taxon>Gammaproteobacteria</taxon>
        <taxon>Pseudomonadales</taxon>
        <taxon>Pseudomonadaceae</taxon>
        <taxon>Pseudomonas</taxon>
    </lineage>
</organism>
<dbReference type="Gene3D" id="3.40.50.180">
    <property type="entry name" value="Methylesterase CheB, C-terminal domain"/>
    <property type="match status" value="1"/>
</dbReference>
<dbReference type="EMBL" id="BSFN01000001">
    <property type="protein sequence ID" value="GLK87422.1"/>
    <property type="molecule type" value="Genomic_DNA"/>
</dbReference>
<evidence type="ECO:0000313" key="6">
    <source>
        <dbReference type="EMBL" id="GLK87422.1"/>
    </source>
</evidence>
<protein>
    <recommendedName>
        <fullName evidence="2">protein-glutamate methylesterase</fullName>
        <ecNumber evidence="2">3.1.1.61</ecNumber>
    </recommendedName>
</protein>
<evidence type="ECO:0000256" key="1">
    <source>
        <dbReference type="ARBA" id="ARBA00022801"/>
    </source>
</evidence>
<feature type="active site" evidence="4">
    <location>
        <position position="52"/>
    </location>
</feature>
<reference evidence="6" key="1">
    <citation type="journal article" date="2014" name="Int. J. Syst. Evol. Microbiol.">
        <title>Complete genome sequence of Corynebacterium casei LMG S-19264T (=DSM 44701T), isolated from a smear-ripened cheese.</title>
        <authorList>
            <consortium name="US DOE Joint Genome Institute (JGI-PGF)"/>
            <person name="Walter F."/>
            <person name="Albersmeier A."/>
            <person name="Kalinowski J."/>
            <person name="Ruckert C."/>
        </authorList>
    </citation>
    <scope>NUCLEOTIDE SEQUENCE</scope>
    <source>
        <strain evidence="6">VKM B-2935</strain>
    </source>
</reference>
<evidence type="ECO:0000256" key="2">
    <source>
        <dbReference type="ARBA" id="ARBA00039140"/>
    </source>
</evidence>
<dbReference type="Proteomes" id="UP001143328">
    <property type="component" value="Unassembled WGS sequence"/>
</dbReference>
<proteinExistence type="predicted"/>
<feature type="domain" description="CheB-type methylesterase" evidence="5">
    <location>
        <begin position="13"/>
        <end position="203"/>
    </location>
</feature>
<dbReference type="GO" id="GO:0000156">
    <property type="term" value="F:phosphorelay response regulator activity"/>
    <property type="evidence" value="ECO:0007669"/>
    <property type="project" value="InterPro"/>
</dbReference>
<dbReference type="InterPro" id="IPR000673">
    <property type="entry name" value="Sig_transdc_resp-reg_Me-estase"/>
</dbReference>
<evidence type="ECO:0000256" key="4">
    <source>
        <dbReference type="PROSITE-ProRule" id="PRU00050"/>
    </source>
</evidence>
<dbReference type="Pfam" id="PF01339">
    <property type="entry name" value="CheB_methylest"/>
    <property type="match status" value="1"/>
</dbReference>
<sequence length="204" mass="21480">MNTGTLDSLLLSRASALEAVVIGASAGGVQALLQIFAGLGADYRLPIVTVLHLPDDRRSQLAEVFQQRLGVRVKEADDKESLQGGTLYFAASGYHLLIENDRSFSLSREEPLHFSRPSIDVLFESAADVYGPALMGVLLTGANEDGAQGIATIKQLGGLTVVQDPADAQVPTMPEAALALGPADFVLPIPGIQALLAELNKSQC</sequence>
<evidence type="ECO:0000259" key="5">
    <source>
        <dbReference type="PROSITE" id="PS50122"/>
    </source>
</evidence>
<dbReference type="GO" id="GO:0005737">
    <property type="term" value="C:cytoplasm"/>
    <property type="evidence" value="ECO:0007669"/>
    <property type="project" value="InterPro"/>
</dbReference>
<keyword evidence="1 4" id="KW-0378">Hydrolase</keyword>
<dbReference type="PANTHER" id="PTHR42872:SF6">
    <property type="entry name" value="PROTEIN-GLUTAMATE METHYLESTERASE_PROTEIN-GLUTAMINE GLUTAMINASE"/>
    <property type="match status" value="1"/>
</dbReference>
<keyword evidence="4" id="KW-0145">Chemotaxis</keyword>
<keyword evidence="7" id="KW-1185">Reference proteome</keyword>
<dbReference type="EC" id="3.1.1.61" evidence="2"/>
<dbReference type="GO" id="GO:0006935">
    <property type="term" value="P:chemotaxis"/>
    <property type="evidence" value="ECO:0007669"/>
    <property type="project" value="UniProtKB-UniRule"/>
</dbReference>
<accession>A0A9W6K274</accession>
<evidence type="ECO:0000313" key="7">
    <source>
        <dbReference type="Proteomes" id="UP001143328"/>
    </source>
</evidence>
<feature type="active site" evidence="4">
    <location>
        <position position="25"/>
    </location>
</feature>
<dbReference type="InterPro" id="IPR035909">
    <property type="entry name" value="CheB_C"/>
</dbReference>
<dbReference type="RefSeq" id="WP_271193676.1">
    <property type="nucleotide sequence ID" value="NZ_BSFN01000001.1"/>
</dbReference>
<dbReference type="PROSITE" id="PS50122">
    <property type="entry name" value="CHEB"/>
    <property type="match status" value="1"/>
</dbReference>
<dbReference type="AlphaFoldDB" id="A0A9W6K274"/>
<evidence type="ECO:0000256" key="3">
    <source>
        <dbReference type="ARBA" id="ARBA00048267"/>
    </source>
</evidence>
<dbReference type="SUPFAM" id="SSF52738">
    <property type="entry name" value="Methylesterase CheB, C-terminal domain"/>
    <property type="match status" value="1"/>
</dbReference>
<feature type="active site" evidence="4">
    <location>
        <position position="145"/>
    </location>
</feature>
<gene>
    <name evidence="6" type="ORF">GCM10017655_04840</name>
</gene>
<comment type="catalytic activity">
    <reaction evidence="3">
        <text>[protein]-L-glutamate 5-O-methyl ester + H2O = L-glutamyl-[protein] + methanol + H(+)</text>
        <dbReference type="Rhea" id="RHEA:23236"/>
        <dbReference type="Rhea" id="RHEA-COMP:10208"/>
        <dbReference type="Rhea" id="RHEA-COMP:10311"/>
        <dbReference type="ChEBI" id="CHEBI:15377"/>
        <dbReference type="ChEBI" id="CHEBI:15378"/>
        <dbReference type="ChEBI" id="CHEBI:17790"/>
        <dbReference type="ChEBI" id="CHEBI:29973"/>
        <dbReference type="ChEBI" id="CHEBI:82795"/>
        <dbReference type="EC" id="3.1.1.61"/>
    </reaction>
</comment>